<evidence type="ECO:0000313" key="4">
    <source>
        <dbReference type="EMBL" id="ABX45171.1"/>
    </source>
</evidence>
<dbReference type="Gene3D" id="3.90.1170.10">
    <property type="entry name" value="Ribosomal protein L10e/L16"/>
    <property type="match status" value="1"/>
</dbReference>
<dbReference type="InterPro" id="IPR047873">
    <property type="entry name" value="Ribosomal_uL16"/>
</dbReference>
<organism evidence="4">
    <name type="scientific">Heterostelium pallidum</name>
    <name type="common">Cellular slime mold</name>
    <name type="synonym">Polysphondylium pallidum</name>
    <dbReference type="NCBI Taxonomy" id="13642"/>
    <lineage>
        <taxon>Eukaryota</taxon>
        <taxon>Amoebozoa</taxon>
        <taxon>Evosea</taxon>
        <taxon>Eumycetozoa</taxon>
        <taxon>Dictyostelia</taxon>
        <taxon>Acytosteliales</taxon>
        <taxon>Acytosteliaceae</taxon>
        <taxon>Heterostelium</taxon>
    </lineage>
</organism>
<dbReference type="InterPro" id="IPR016180">
    <property type="entry name" value="Ribosomal_uL16_dom"/>
</dbReference>
<dbReference type="Pfam" id="PF00252">
    <property type="entry name" value="Ribosomal_L16"/>
    <property type="match status" value="1"/>
</dbReference>
<sequence length="144" mass="16940">MKIPKKTKYRKYYKIGVEKVEKNKNKLSFGQFGIKAYTNGYLKLAQMERIKLDLVKKLKNKSNIFFNFNPIFGLTVKGAARMGSGKGEINDWYMPIRKGKILIEFSNCKVPKEEIKKIVKYSSVKWPILINFTEIKKNFYEQIK</sequence>
<protein>
    <submittedName>
        <fullName evidence="4">Ribosomal protein L16</fullName>
    </submittedName>
</protein>
<keyword evidence="3" id="KW-0687">Ribonucleoprotein</keyword>
<dbReference type="GO" id="GO:0032543">
    <property type="term" value="P:mitochondrial translation"/>
    <property type="evidence" value="ECO:0007669"/>
    <property type="project" value="TreeGrafter"/>
</dbReference>
<evidence type="ECO:0000256" key="2">
    <source>
        <dbReference type="ARBA" id="ARBA00022980"/>
    </source>
</evidence>
<gene>
    <name evidence="4" type="primary">rpl16</name>
</gene>
<dbReference type="PANTHER" id="PTHR12220">
    <property type="entry name" value="50S/60S RIBOSOMAL PROTEIN L16"/>
    <property type="match status" value="1"/>
</dbReference>
<dbReference type="PANTHER" id="PTHR12220:SF13">
    <property type="entry name" value="LARGE RIBOSOMAL SUBUNIT PROTEIN UL16M"/>
    <property type="match status" value="1"/>
</dbReference>
<keyword evidence="2 4" id="KW-0689">Ribosomal protein</keyword>
<keyword evidence="4" id="KW-0496">Mitochondrion</keyword>
<reference evidence="4" key="1">
    <citation type="journal article" date="2008" name="Mol. Biol. Evol.">
        <title>Mitochondrial genome evolution in the social amoebae.</title>
        <authorList>
            <person name="Heidel A.J."/>
            <person name="Gloeckner G."/>
        </authorList>
    </citation>
    <scope>NUCLEOTIDE SEQUENCE</scope>
    <source>
        <strain evidence="4">PN500</strain>
    </source>
</reference>
<dbReference type="CDD" id="cd01433">
    <property type="entry name" value="Ribosomal_L16_L10e"/>
    <property type="match status" value="1"/>
</dbReference>
<proteinExistence type="inferred from homology"/>
<evidence type="ECO:0000256" key="3">
    <source>
        <dbReference type="ARBA" id="ARBA00023274"/>
    </source>
</evidence>
<evidence type="ECO:0000256" key="1">
    <source>
        <dbReference type="ARBA" id="ARBA00008931"/>
    </source>
</evidence>
<accession>B2XX49</accession>
<name>B2XX49_HETPA</name>
<geneLocation type="mitochondrion" evidence="4"/>
<dbReference type="GO" id="GO:0019843">
    <property type="term" value="F:rRNA binding"/>
    <property type="evidence" value="ECO:0007669"/>
    <property type="project" value="InterPro"/>
</dbReference>
<comment type="similarity">
    <text evidence="1">Belongs to the universal ribosomal protein uL16 family.</text>
</comment>
<dbReference type="SUPFAM" id="SSF54686">
    <property type="entry name" value="Ribosomal protein L16p/L10e"/>
    <property type="match status" value="1"/>
</dbReference>
<dbReference type="AlphaFoldDB" id="B2XX49"/>
<dbReference type="InterPro" id="IPR020798">
    <property type="entry name" value="Ribosomal_uL16_CS"/>
</dbReference>
<dbReference type="PROSITE" id="PS00701">
    <property type="entry name" value="RIBOSOMAL_L16_2"/>
    <property type="match status" value="1"/>
</dbReference>
<dbReference type="GO" id="GO:0005762">
    <property type="term" value="C:mitochondrial large ribosomal subunit"/>
    <property type="evidence" value="ECO:0007669"/>
    <property type="project" value="TreeGrafter"/>
</dbReference>
<dbReference type="GO" id="GO:0003735">
    <property type="term" value="F:structural constituent of ribosome"/>
    <property type="evidence" value="ECO:0007669"/>
    <property type="project" value="InterPro"/>
</dbReference>
<dbReference type="NCBIfam" id="TIGR01164">
    <property type="entry name" value="rplP_bact"/>
    <property type="match status" value="1"/>
</dbReference>
<dbReference type="InterPro" id="IPR036920">
    <property type="entry name" value="Ribosomal_uL16_sf"/>
</dbReference>
<dbReference type="InterPro" id="IPR000114">
    <property type="entry name" value="Ribosomal_uL16_bact-type"/>
</dbReference>
<dbReference type="EMBL" id="EU275726">
    <property type="protein sequence ID" value="ABX45171.1"/>
    <property type="molecule type" value="Genomic_DNA"/>
</dbReference>